<reference evidence="2" key="2">
    <citation type="submission" date="2020-11" db="EMBL/GenBank/DDBJ databases">
        <authorList>
            <person name="McCartney M.A."/>
            <person name="Auch B."/>
            <person name="Kono T."/>
            <person name="Mallez S."/>
            <person name="Becker A."/>
            <person name="Gohl D.M."/>
            <person name="Silverstein K.A.T."/>
            <person name="Koren S."/>
            <person name="Bechman K.B."/>
            <person name="Herman A."/>
            <person name="Abrahante J.E."/>
            <person name="Garbe J."/>
        </authorList>
    </citation>
    <scope>NUCLEOTIDE SEQUENCE</scope>
    <source>
        <strain evidence="2">Duluth1</strain>
        <tissue evidence="2">Whole animal</tissue>
    </source>
</reference>
<proteinExistence type="predicted"/>
<dbReference type="AlphaFoldDB" id="A0A9D4JAC2"/>
<dbReference type="EMBL" id="JAIWYP010000006">
    <property type="protein sequence ID" value="KAH3804440.1"/>
    <property type="molecule type" value="Genomic_DNA"/>
</dbReference>
<keyword evidence="3" id="KW-1185">Reference proteome</keyword>
<protein>
    <submittedName>
        <fullName evidence="2">Uncharacterized protein</fullName>
    </submittedName>
</protein>
<name>A0A9D4JAC2_DREPO</name>
<evidence type="ECO:0000313" key="3">
    <source>
        <dbReference type="Proteomes" id="UP000828390"/>
    </source>
</evidence>
<organism evidence="2 3">
    <name type="scientific">Dreissena polymorpha</name>
    <name type="common">Zebra mussel</name>
    <name type="synonym">Mytilus polymorpha</name>
    <dbReference type="NCBI Taxonomy" id="45954"/>
    <lineage>
        <taxon>Eukaryota</taxon>
        <taxon>Metazoa</taxon>
        <taxon>Spiralia</taxon>
        <taxon>Lophotrochozoa</taxon>
        <taxon>Mollusca</taxon>
        <taxon>Bivalvia</taxon>
        <taxon>Autobranchia</taxon>
        <taxon>Heteroconchia</taxon>
        <taxon>Euheterodonta</taxon>
        <taxon>Imparidentia</taxon>
        <taxon>Neoheterodontei</taxon>
        <taxon>Myida</taxon>
        <taxon>Dreissenoidea</taxon>
        <taxon>Dreissenidae</taxon>
        <taxon>Dreissena</taxon>
    </lineage>
</organism>
<dbReference type="Proteomes" id="UP000828390">
    <property type="component" value="Unassembled WGS sequence"/>
</dbReference>
<sequence>MPPQAKRRHVEVAQSLQAMGADQEETTGRAEPELPTPGINHEDTSEPGTSGQDCEQGWINMYPHVALQKRQQIWKGEFVDLRSLLPKSRQTFQEKVQIRNGEIIVSDSSVIKNI</sequence>
<accession>A0A9D4JAC2</accession>
<gene>
    <name evidence="2" type="ORF">DPMN_132725</name>
</gene>
<evidence type="ECO:0000313" key="2">
    <source>
        <dbReference type="EMBL" id="KAH3804440.1"/>
    </source>
</evidence>
<feature type="region of interest" description="Disordered" evidence="1">
    <location>
        <begin position="1"/>
        <end position="56"/>
    </location>
</feature>
<evidence type="ECO:0000256" key="1">
    <source>
        <dbReference type="SAM" id="MobiDB-lite"/>
    </source>
</evidence>
<reference evidence="2" key="1">
    <citation type="journal article" date="2019" name="bioRxiv">
        <title>The Genome of the Zebra Mussel, Dreissena polymorpha: A Resource for Invasive Species Research.</title>
        <authorList>
            <person name="McCartney M.A."/>
            <person name="Auch B."/>
            <person name="Kono T."/>
            <person name="Mallez S."/>
            <person name="Zhang Y."/>
            <person name="Obille A."/>
            <person name="Becker A."/>
            <person name="Abrahante J.E."/>
            <person name="Garbe J."/>
            <person name="Badalamenti J.P."/>
            <person name="Herman A."/>
            <person name="Mangelson H."/>
            <person name="Liachko I."/>
            <person name="Sullivan S."/>
            <person name="Sone E.D."/>
            <person name="Koren S."/>
            <person name="Silverstein K.A.T."/>
            <person name="Beckman K.B."/>
            <person name="Gohl D.M."/>
        </authorList>
    </citation>
    <scope>NUCLEOTIDE SEQUENCE</scope>
    <source>
        <strain evidence="2">Duluth1</strain>
        <tissue evidence="2">Whole animal</tissue>
    </source>
</reference>
<comment type="caution">
    <text evidence="2">The sequence shown here is derived from an EMBL/GenBank/DDBJ whole genome shotgun (WGS) entry which is preliminary data.</text>
</comment>